<dbReference type="InterPro" id="IPR053905">
    <property type="entry name" value="EF-G-like_DII"/>
</dbReference>
<dbReference type="AlphaFoldDB" id="A0A1Y9TLP9"/>
<dbReference type="EMBL" id="KY709208">
    <property type="protein sequence ID" value="ARO90528.1"/>
    <property type="molecule type" value="Genomic_DNA"/>
</dbReference>
<dbReference type="HAMAP" id="MF_00100_B">
    <property type="entry name" value="IF_2_B"/>
    <property type="match status" value="1"/>
</dbReference>
<keyword evidence="4 8" id="KW-0648">Protein biosynthesis</keyword>
<dbReference type="InterPro" id="IPR009000">
    <property type="entry name" value="Transl_B-barrel_sf"/>
</dbReference>
<dbReference type="Gene3D" id="3.40.50.10050">
    <property type="entry name" value="Translation initiation factor IF- 2, domain 3"/>
    <property type="match status" value="1"/>
</dbReference>
<dbReference type="CDD" id="cd03692">
    <property type="entry name" value="mtIF2_IVc"/>
    <property type="match status" value="1"/>
</dbReference>
<sequence length="769" mass="86965">MDNSYSMKNNKIKNNLIELNSPKELVKAMKIYTLSKNQTKIYNLIKPQIIKKCIIKKISDNFSLNKAGNNLKHEKKNRFLKKLDENLEIKKNRNKQKKRSKTKLYLREDEDHLNELSNKYITIQDNKTVSLSLVRPSKPHNDSLQTIKNKQLKTTNSNNINIKLEKEHKSSETIITTTKSPKSIKLGNNITVKQLSEMMMIPEQDIIKFLFLKGKNVTINQVINITTANLIGENFGINIETKDSDTEEILQIDMLDKSDPNKLVTRPPIVTIMGHIDHGKTTLVDSIRNTRQKAVDKEKGSITQLIGTYEINIKNNNTVKTITLLDTPGHEAFAGMRARSAKLTDIGILVIATDDGIKEQTVEAIKYLQRKKIPLIVVLTKTDKDNANIEKVKKELINYNIIPEDLGGNIPIIPVSAPTGKNISKLLQTILITAELENLQANPYRTARGTIIESYIDRRTGPIATIIIQNGTLKLNNIISAGNSFGKIKVITDCSNQRIEVAGPSSAVKIWGLSKIAPIGENFEVHETEREAKERANLFSLSRTEDTRYSSLFNQYQYENINTYKAACLQIILKTQNQGSIEAILYSLSRIPQRLVHLQILLANVGEITESDVDLAYSTNAWLIGFNTTLASGTKQASEKIDVKISGYQVIYDLVKDTMQKMEDLLKPEYIEEEIGVSKVKAIFYLSKGITAGCYVNSGKLKKNAWIHIIRNNKVIHKGILESLKKIKEDVKEIDNGFECGIFIENFQNWQIGDMVKCFDLIKQRVTLK</sequence>
<evidence type="ECO:0000256" key="7">
    <source>
        <dbReference type="ARBA" id="ARBA00044105"/>
    </source>
</evidence>
<dbReference type="GO" id="GO:0009507">
    <property type="term" value="C:chloroplast"/>
    <property type="evidence" value="ECO:0007669"/>
    <property type="project" value="UniProtKB-SubCell"/>
</dbReference>
<dbReference type="InterPro" id="IPR005225">
    <property type="entry name" value="Small_GTP-bd"/>
</dbReference>
<keyword evidence="3 8" id="KW-0547">Nucleotide-binding</keyword>
<dbReference type="InterPro" id="IPR027417">
    <property type="entry name" value="P-loop_NTPase"/>
</dbReference>
<comment type="subcellular location">
    <subcellularLocation>
        <location evidence="8">Plastid</location>
        <location evidence="8">Chloroplast</location>
    </subcellularLocation>
</comment>
<dbReference type="InterPro" id="IPR006847">
    <property type="entry name" value="IF2_N"/>
</dbReference>
<keyword evidence="5 8" id="KW-0342">GTP-binding</keyword>
<evidence type="ECO:0000256" key="8">
    <source>
        <dbReference type="HAMAP-Rule" id="MF_00100"/>
    </source>
</evidence>
<geneLocation type="chloroplast" evidence="10"/>
<dbReference type="GO" id="GO:0003924">
    <property type="term" value="F:GTPase activity"/>
    <property type="evidence" value="ECO:0007669"/>
    <property type="project" value="UniProtKB-UniRule"/>
</dbReference>
<gene>
    <name evidence="8 10" type="primary">infB</name>
</gene>
<dbReference type="PANTHER" id="PTHR43381">
    <property type="entry name" value="TRANSLATION INITIATION FACTOR IF-2-RELATED"/>
    <property type="match status" value="1"/>
</dbReference>
<organism evidence="10">
    <name type="scientific">Boldia erythrosiphon</name>
    <dbReference type="NCBI Taxonomy" id="74908"/>
    <lineage>
        <taxon>Eukaryota</taxon>
        <taxon>Rhodophyta</taxon>
        <taxon>Compsopogonophyceae</taxon>
        <taxon>Compsopogonales</taxon>
        <taxon>Boldiaceae</taxon>
        <taxon>Boldia</taxon>
    </lineage>
</organism>
<dbReference type="PANTHER" id="PTHR43381:SF5">
    <property type="entry name" value="TR-TYPE G DOMAIN-CONTAINING PROTEIN"/>
    <property type="match status" value="1"/>
</dbReference>
<dbReference type="FunFam" id="2.40.30.10:FF:000008">
    <property type="entry name" value="Translation initiation factor IF-2"/>
    <property type="match status" value="1"/>
</dbReference>
<dbReference type="GO" id="GO:0005829">
    <property type="term" value="C:cytosol"/>
    <property type="evidence" value="ECO:0007669"/>
    <property type="project" value="TreeGrafter"/>
</dbReference>
<evidence type="ECO:0000256" key="6">
    <source>
        <dbReference type="ARBA" id="ARBA00025162"/>
    </source>
</evidence>
<dbReference type="CDD" id="cd03702">
    <property type="entry name" value="IF2_mtIF2_II"/>
    <property type="match status" value="1"/>
</dbReference>
<dbReference type="NCBIfam" id="TIGR00487">
    <property type="entry name" value="IF-2"/>
    <property type="match status" value="1"/>
</dbReference>
<dbReference type="Gene3D" id="3.40.50.300">
    <property type="entry name" value="P-loop containing nucleotide triphosphate hydrolases"/>
    <property type="match status" value="1"/>
</dbReference>
<evidence type="ECO:0000259" key="9">
    <source>
        <dbReference type="PROSITE" id="PS51722"/>
    </source>
</evidence>
<dbReference type="Pfam" id="PF00009">
    <property type="entry name" value="GTP_EFTU"/>
    <property type="match status" value="1"/>
</dbReference>
<protein>
    <recommendedName>
        <fullName evidence="7 8">Translation initiation factor IF-2, chloroplastic</fullName>
    </recommendedName>
</protein>
<reference evidence="10" key="1">
    <citation type="submission" date="2017-03" db="EMBL/GenBank/DDBJ databases">
        <title>The new red algal subphylum Proteorhodophytina comprises the largest and most divergent plastid genomes known.</title>
        <authorList>
            <person name="Munoz-Gomez S.A."/>
            <person name="Mejia-Franco F.G."/>
            <person name="Durnin K."/>
            <person name="Morgan C."/>
            <person name="Grisdale C.J."/>
            <person name="Archibald J.M."/>
            <person name="Slamovits C.H."/>
        </authorList>
    </citation>
    <scope>NUCLEOTIDE SEQUENCE</scope>
    <source>
        <strain evidence="10">UTEX LB2858</strain>
    </source>
</reference>
<comment type="similarity">
    <text evidence="1 8">Belongs to the TRAFAC class translation factor GTPase superfamily. Classic translation factor GTPase family. IF-2 subfamily.</text>
</comment>
<evidence type="ECO:0000256" key="3">
    <source>
        <dbReference type="ARBA" id="ARBA00022741"/>
    </source>
</evidence>
<dbReference type="PRINTS" id="PR00315">
    <property type="entry name" value="ELONGATNFCT"/>
</dbReference>
<dbReference type="GeneID" id="32891350"/>
<evidence type="ECO:0000313" key="10">
    <source>
        <dbReference type="EMBL" id="ARO90528.1"/>
    </source>
</evidence>
<dbReference type="SUPFAM" id="SSF50447">
    <property type="entry name" value="Translation proteins"/>
    <property type="match status" value="2"/>
</dbReference>
<comment type="function">
    <text evidence="6 8">One of the essential components for the initiation of protein synthesis. Protects formylmethionyl-tRNA from spontaneous hydrolysis and promotes its binding to the 30S ribosomal subunits. Also involved in the hydrolysis of GTP during the formation of the 70S ribosomal complex.</text>
</comment>
<dbReference type="NCBIfam" id="TIGR00231">
    <property type="entry name" value="small_GTP"/>
    <property type="match status" value="1"/>
</dbReference>
<dbReference type="Gene3D" id="2.40.30.10">
    <property type="entry name" value="Translation factors"/>
    <property type="match status" value="2"/>
</dbReference>
<dbReference type="FunFam" id="3.40.50.10050:FF:000001">
    <property type="entry name" value="Translation initiation factor IF-2"/>
    <property type="match status" value="1"/>
</dbReference>
<dbReference type="CDD" id="cd01887">
    <property type="entry name" value="IF2_eIF5B"/>
    <property type="match status" value="1"/>
</dbReference>
<dbReference type="InterPro" id="IPR036925">
    <property type="entry name" value="TIF_IF2_dom3_sf"/>
</dbReference>
<proteinExistence type="inferred from homology"/>
<dbReference type="PROSITE" id="PS51722">
    <property type="entry name" value="G_TR_2"/>
    <property type="match status" value="1"/>
</dbReference>
<dbReference type="Pfam" id="PF11987">
    <property type="entry name" value="IF-2"/>
    <property type="match status" value="1"/>
</dbReference>
<dbReference type="GO" id="GO:0005525">
    <property type="term" value="F:GTP binding"/>
    <property type="evidence" value="ECO:0007669"/>
    <property type="project" value="UniProtKB-KW"/>
</dbReference>
<keyword evidence="10" id="KW-0150">Chloroplast</keyword>
<dbReference type="FunFam" id="3.40.50.300:FF:000019">
    <property type="entry name" value="Translation initiation factor IF-2"/>
    <property type="match status" value="1"/>
</dbReference>
<dbReference type="GO" id="GO:0003743">
    <property type="term" value="F:translation initiation factor activity"/>
    <property type="evidence" value="ECO:0007669"/>
    <property type="project" value="UniProtKB-UniRule"/>
</dbReference>
<name>A0A1Y9TLP9_9RHOD</name>
<dbReference type="InterPro" id="IPR000178">
    <property type="entry name" value="TF_IF2_bacterial-like"/>
</dbReference>
<dbReference type="InterPro" id="IPR023115">
    <property type="entry name" value="TIF_IF2_dom3"/>
</dbReference>
<dbReference type="InterPro" id="IPR044145">
    <property type="entry name" value="IF2_II"/>
</dbReference>
<comment type="caution">
    <text evidence="8">Lacks conserved residue(s) required for the propagation of feature annotation.</text>
</comment>
<dbReference type="InterPro" id="IPR015760">
    <property type="entry name" value="TIF_IF2"/>
</dbReference>
<evidence type="ECO:0000256" key="1">
    <source>
        <dbReference type="ARBA" id="ARBA00007733"/>
    </source>
</evidence>
<dbReference type="InterPro" id="IPR000795">
    <property type="entry name" value="T_Tr_GTP-bd_dom"/>
</dbReference>
<dbReference type="Pfam" id="PF04760">
    <property type="entry name" value="IF2_N"/>
    <property type="match status" value="1"/>
</dbReference>
<accession>A0A1Y9TLP9</accession>
<dbReference type="SUPFAM" id="SSF52156">
    <property type="entry name" value="Initiation factor IF2/eIF5b, domain 3"/>
    <property type="match status" value="1"/>
</dbReference>
<dbReference type="RefSeq" id="YP_009369840.1">
    <property type="nucleotide sequence ID" value="NC_034776.1"/>
</dbReference>
<keyword evidence="2 8" id="KW-0396">Initiation factor</keyword>
<dbReference type="SUPFAM" id="SSF52540">
    <property type="entry name" value="P-loop containing nucleoside triphosphate hydrolases"/>
    <property type="match status" value="1"/>
</dbReference>
<dbReference type="Pfam" id="PF22042">
    <property type="entry name" value="EF-G_D2"/>
    <property type="match status" value="1"/>
</dbReference>
<keyword evidence="10" id="KW-0934">Plastid</keyword>
<feature type="binding site" evidence="8">
    <location>
        <begin position="326"/>
        <end position="330"/>
    </location>
    <ligand>
        <name>GTP</name>
        <dbReference type="ChEBI" id="CHEBI:37565"/>
    </ligand>
</feature>
<evidence type="ECO:0000256" key="5">
    <source>
        <dbReference type="ARBA" id="ARBA00023134"/>
    </source>
</evidence>
<feature type="binding site" evidence="8">
    <location>
        <begin position="380"/>
        <end position="383"/>
    </location>
    <ligand>
        <name>GTP</name>
        <dbReference type="ChEBI" id="CHEBI:37565"/>
    </ligand>
</feature>
<evidence type="ECO:0000256" key="4">
    <source>
        <dbReference type="ARBA" id="ARBA00022917"/>
    </source>
</evidence>
<feature type="domain" description="Tr-type G" evidence="9">
    <location>
        <begin position="265"/>
        <end position="439"/>
    </location>
</feature>
<dbReference type="PROSITE" id="PS01176">
    <property type="entry name" value="IF2"/>
    <property type="match status" value="1"/>
</dbReference>
<evidence type="ECO:0000256" key="2">
    <source>
        <dbReference type="ARBA" id="ARBA00022540"/>
    </source>
</evidence>